<dbReference type="InterPro" id="IPR011712">
    <property type="entry name" value="Sig_transdc_His_kin_sub3_dim/P"/>
</dbReference>
<evidence type="ECO:0000256" key="8">
    <source>
        <dbReference type="ARBA" id="ARBA00022679"/>
    </source>
</evidence>
<comment type="caution">
    <text evidence="19">The sequence shown here is derived from an EMBL/GenBank/DDBJ whole genome shotgun (WGS) entry which is preliminary data.</text>
</comment>
<evidence type="ECO:0000256" key="6">
    <source>
        <dbReference type="ARBA" id="ARBA00022485"/>
    </source>
</evidence>
<evidence type="ECO:0000256" key="17">
    <source>
        <dbReference type="SAM" id="Phobius"/>
    </source>
</evidence>
<dbReference type="PRINTS" id="PR00344">
    <property type="entry name" value="BCTRLSENSOR"/>
</dbReference>
<reference evidence="20" key="1">
    <citation type="journal article" date="2019" name="Int. J. Syst. Evol. Microbiol.">
        <title>The Global Catalogue of Microorganisms (GCM) 10K type strain sequencing project: providing services to taxonomists for standard genome sequencing and annotation.</title>
        <authorList>
            <consortium name="The Broad Institute Genomics Platform"/>
            <consortium name="The Broad Institute Genome Sequencing Center for Infectious Disease"/>
            <person name="Wu L."/>
            <person name="Ma J."/>
        </authorList>
    </citation>
    <scope>NUCLEOTIDE SEQUENCE [LARGE SCALE GENOMIC DNA]</scope>
    <source>
        <strain evidence="20">CGMCC 1.12849</strain>
    </source>
</reference>
<dbReference type="Gene3D" id="3.30.565.10">
    <property type="entry name" value="Histidine kinase-like ATPase, C-terminal domain"/>
    <property type="match status" value="1"/>
</dbReference>
<dbReference type="Pfam" id="PF07730">
    <property type="entry name" value="HisKA_3"/>
    <property type="match status" value="1"/>
</dbReference>
<feature type="transmembrane region" description="Helical" evidence="17">
    <location>
        <begin position="59"/>
        <end position="80"/>
    </location>
</feature>
<feature type="transmembrane region" description="Helical" evidence="17">
    <location>
        <begin position="34"/>
        <end position="53"/>
    </location>
</feature>
<dbReference type="InterPro" id="IPR005467">
    <property type="entry name" value="His_kinase_dom"/>
</dbReference>
<dbReference type="InterPro" id="IPR004358">
    <property type="entry name" value="Sig_transdc_His_kin-like_C"/>
</dbReference>
<dbReference type="Pfam" id="PF02518">
    <property type="entry name" value="HATPase_c"/>
    <property type="match status" value="1"/>
</dbReference>
<dbReference type="InterPro" id="IPR036890">
    <property type="entry name" value="HATPase_C_sf"/>
</dbReference>
<dbReference type="EC" id="2.7.13.3" evidence="4"/>
<accession>A0ABV9MT00</accession>
<evidence type="ECO:0000256" key="14">
    <source>
        <dbReference type="ARBA" id="ARBA00024827"/>
    </source>
</evidence>
<evidence type="ECO:0000256" key="2">
    <source>
        <dbReference type="ARBA" id="ARBA00001966"/>
    </source>
</evidence>
<keyword evidence="6" id="KW-0004">4Fe-4S</keyword>
<evidence type="ECO:0000256" key="16">
    <source>
        <dbReference type="SAM" id="Coils"/>
    </source>
</evidence>
<keyword evidence="16" id="KW-0175">Coiled coil</keyword>
<keyword evidence="17" id="KW-1133">Transmembrane helix</keyword>
<dbReference type="RefSeq" id="WP_346060345.1">
    <property type="nucleotide sequence ID" value="NZ_BAAAVQ010000122.1"/>
</dbReference>
<keyword evidence="11" id="KW-0408">Iron</keyword>
<keyword evidence="17" id="KW-0812">Transmembrane</keyword>
<dbReference type="PIRSF" id="PIRSF037434">
    <property type="entry name" value="STHK_ChrS"/>
    <property type="match status" value="1"/>
</dbReference>
<keyword evidence="20" id="KW-1185">Reference proteome</keyword>
<evidence type="ECO:0000256" key="13">
    <source>
        <dbReference type="ARBA" id="ARBA00023014"/>
    </source>
</evidence>
<evidence type="ECO:0000313" key="20">
    <source>
        <dbReference type="Proteomes" id="UP001595884"/>
    </source>
</evidence>
<evidence type="ECO:0000256" key="7">
    <source>
        <dbReference type="ARBA" id="ARBA00022490"/>
    </source>
</evidence>
<dbReference type="CDD" id="cd16917">
    <property type="entry name" value="HATPase_UhpB-NarQ-NarX-like"/>
    <property type="match status" value="1"/>
</dbReference>
<comment type="cofactor">
    <cofactor evidence="2">
        <name>[4Fe-4S] cluster</name>
        <dbReference type="ChEBI" id="CHEBI:49883"/>
    </cofactor>
</comment>
<keyword evidence="13" id="KW-0411">Iron-sulfur</keyword>
<evidence type="ECO:0000256" key="9">
    <source>
        <dbReference type="ARBA" id="ARBA00022723"/>
    </source>
</evidence>
<keyword evidence="7" id="KW-0963">Cytoplasm</keyword>
<evidence type="ECO:0000256" key="1">
    <source>
        <dbReference type="ARBA" id="ARBA00000085"/>
    </source>
</evidence>
<dbReference type="Proteomes" id="UP001595884">
    <property type="component" value="Unassembled WGS sequence"/>
</dbReference>
<dbReference type="Gene3D" id="1.20.5.1930">
    <property type="match status" value="1"/>
</dbReference>
<evidence type="ECO:0000256" key="10">
    <source>
        <dbReference type="ARBA" id="ARBA00022777"/>
    </source>
</evidence>
<keyword evidence="8" id="KW-0808">Transferase</keyword>
<gene>
    <name evidence="19" type="ORF">ACFO7V_17500</name>
</gene>
<comment type="function">
    <text evidence="14">Member of the two-component regulatory system NreB/NreC involved in the control of dissimilatory nitrate/nitrite reduction in response to oxygen. NreB functions as a direct oxygen sensor histidine kinase which is autophosphorylated, in the absence of oxygen, probably at the conserved histidine residue, and transfers its phosphate group probably to a conserved aspartate residue of NreC. NreB/NreC activates the expression of the nitrate (narGHJI) and nitrite (nir) reductase operons, as well as the putative nitrate transporter gene narT.</text>
</comment>
<keyword evidence="17" id="KW-0472">Membrane</keyword>
<name>A0ABV9MT00_9MICC</name>
<feature type="coiled-coil region" evidence="16">
    <location>
        <begin position="184"/>
        <end position="218"/>
    </location>
</feature>
<evidence type="ECO:0000256" key="11">
    <source>
        <dbReference type="ARBA" id="ARBA00023004"/>
    </source>
</evidence>
<dbReference type="InterPro" id="IPR050482">
    <property type="entry name" value="Sensor_HK_TwoCompSys"/>
</dbReference>
<dbReference type="EMBL" id="JBHSHE010000087">
    <property type="protein sequence ID" value="MFC4717920.1"/>
    <property type="molecule type" value="Genomic_DNA"/>
</dbReference>
<evidence type="ECO:0000313" key="19">
    <source>
        <dbReference type="EMBL" id="MFC4717920.1"/>
    </source>
</evidence>
<feature type="transmembrane region" description="Helical" evidence="17">
    <location>
        <begin position="127"/>
        <end position="147"/>
    </location>
</feature>
<comment type="catalytic activity">
    <reaction evidence="1">
        <text>ATP + protein L-histidine = ADP + protein N-phospho-L-histidine.</text>
        <dbReference type="EC" id="2.7.13.3"/>
    </reaction>
</comment>
<comment type="subcellular location">
    <subcellularLocation>
        <location evidence="3">Cytoplasm</location>
    </subcellularLocation>
</comment>
<evidence type="ECO:0000256" key="15">
    <source>
        <dbReference type="ARBA" id="ARBA00030800"/>
    </source>
</evidence>
<feature type="transmembrane region" description="Helical" evidence="17">
    <location>
        <begin position="92"/>
        <end position="121"/>
    </location>
</feature>
<evidence type="ECO:0000259" key="18">
    <source>
        <dbReference type="PROSITE" id="PS50109"/>
    </source>
</evidence>
<organism evidence="19 20">
    <name type="scientific">Glutamicibacter bergerei</name>
    <dbReference type="NCBI Taxonomy" id="256702"/>
    <lineage>
        <taxon>Bacteria</taxon>
        <taxon>Bacillati</taxon>
        <taxon>Actinomycetota</taxon>
        <taxon>Actinomycetes</taxon>
        <taxon>Micrococcales</taxon>
        <taxon>Micrococcaceae</taxon>
        <taxon>Glutamicibacter</taxon>
    </lineage>
</organism>
<dbReference type="PANTHER" id="PTHR24421">
    <property type="entry name" value="NITRATE/NITRITE SENSOR PROTEIN NARX-RELATED"/>
    <property type="match status" value="1"/>
</dbReference>
<keyword evidence="12" id="KW-0902">Two-component regulatory system</keyword>
<dbReference type="GO" id="GO:0016301">
    <property type="term" value="F:kinase activity"/>
    <property type="evidence" value="ECO:0007669"/>
    <property type="project" value="UniProtKB-KW"/>
</dbReference>
<keyword evidence="9" id="KW-0479">Metal-binding</keyword>
<dbReference type="InterPro" id="IPR003594">
    <property type="entry name" value="HATPase_dom"/>
</dbReference>
<dbReference type="PROSITE" id="PS50109">
    <property type="entry name" value="HIS_KIN"/>
    <property type="match status" value="1"/>
</dbReference>
<proteinExistence type="predicted"/>
<sequence length="426" mass="45802">MNMPSEATVPASGKSRFSPKIAQQRALSVRALRWGQHLITAVLLLVALLRAASTTASSLWLAIAAAGLFALWYLFGFVVLRSKGSTRLPGYWLAVLVAIWALGMSASPEFMWVAFSLWLLIGHQLALGLSVVWSAAVYVLTVVAPFLHHGATTVSGVVGPLVGGTFAWGISRGYLQLERDIAERNELVSSLLRAHQEMADLQEELARSQHEAGALAERTRVAREIHDTIAQQLSSIGLHAKAALHTQQTGQATNALERIEELSGQGLSDLRRIIAAMSPSELDSQALAGALRRMLEDFEKDCEVSSELRVDVDLPVLDPGIQVALLRTAQSALANVRRHAKATRTVVSLADTGDAIRLDIVDDGIGFSLKEWQSNVGKNLESGGFGLPAMRQRLRELGGGLDIESTLGEGTALSAYVPLKNPEAGN</sequence>
<evidence type="ECO:0000256" key="5">
    <source>
        <dbReference type="ARBA" id="ARBA00017322"/>
    </source>
</evidence>
<protein>
    <recommendedName>
        <fullName evidence="5">Oxygen sensor histidine kinase NreB</fullName>
        <ecNumber evidence="4">2.7.13.3</ecNumber>
    </recommendedName>
    <alternativeName>
        <fullName evidence="15">Nitrogen regulation protein B</fullName>
    </alternativeName>
</protein>
<keyword evidence="10 19" id="KW-0418">Kinase</keyword>
<evidence type="ECO:0000256" key="4">
    <source>
        <dbReference type="ARBA" id="ARBA00012438"/>
    </source>
</evidence>
<feature type="domain" description="Histidine kinase" evidence="18">
    <location>
        <begin position="224"/>
        <end position="421"/>
    </location>
</feature>
<dbReference type="SUPFAM" id="SSF55874">
    <property type="entry name" value="ATPase domain of HSP90 chaperone/DNA topoisomerase II/histidine kinase"/>
    <property type="match status" value="1"/>
</dbReference>
<dbReference type="InterPro" id="IPR017205">
    <property type="entry name" value="Sig_transdc_His_kinase_ChrS"/>
</dbReference>
<evidence type="ECO:0000256" key="3">
    <source>
        <dbReference type="ARBA" id="ARBA00004496"/>
    </source>
</evidence>
<evidence type="ECO:0000256" key="12">
    <source>
        <dbReference type="ARBA" id="ARBA00023012"/>
    </source>
</evidence>